<accession>A0A1T4ZSU9</accession>
<feature type="transmembrane region" description="Helical" evidence="6">
    <location>
        <begin position="15"/>
        <end position="48"/>
    </location>
</feature>
<dbReference type="PANTHER" id="PTHR30619">
    <property type="entry name" value="DNA INTERNALIZATION/COMPETENCE PROTEIN COMEC/REC2"/>
    <property type="match status" value="1"/>
</dbReference>
<comment type="subcellular location">
    <subcellularLocation>
        <location evidence="1">Cell membrane</location>
        <topology evidence="1">Multi-pass membrane protein</topology>
    </subcellularLocation>
</comment>
<feature type="domain" description="ComEC/Rec2-related protein" evidence="7">
    <location>
        <begin position="232"/>
        <end position="500"/>
    </location>
</feature>
<evidence type="ECO:0000313" key="9">
    <source>
        <dbReference type="Proteomes" id="UP000190852"/>
    </source>
</evidence>
<organism evidence="8 9">
    <name type="scientific">Parabacteroides chartae</name>
    <dbReference type="NCBI Taxonomy" id="1037355"/>
    <lineage>
        <taxon>Bacteria</taxon>
        <taxon>Pseudomonadati</taxon>
        <taxon>Bacteroidota</taxon>
        <taxon>Bacteroidia</taxon>
        <taxon>Bacteroidales</taxon>
        <taxon>Tannerellaceae</taxon>
        <taxon>Parabacteroides</taxon>
    </lineage>
</organism>
<dbReference type="Proteomes" id="UP000190852">
    <property type="component" value="Unassembled WGS sequence"/>
</dbReference>
<feature type="transmembrane region" description="Helical" evidence="6">
    <location>
        <begin position="504"/>
        <end position="521"/>
    </location>
</feature>
<feature type="transmembrane region" description="Helical" evidence="6">
    <location>
        <begin position="357"/>
        <end position="377"/>
    </location>
</feature>
<feature type="transmembrane region" description="Helical" evidence="6">
    <location>
        <begin position="295"/>
        <end position="320"/>
    </location>
</feature>
<evidence type="ECO:0000256" key="6">
    <source>
        <dbReference type="SAM" id="Phobius"/>
    </source>
</evidence>
<evidence type="ECO:0000256" key="5">
    <source>
        <dbReference type="ARBA" id="ARBA00023136"/>
    </source>
</evidence>
<dbReference type="InterPro" id="IPR004477">
    <property type="entry name" value="ComEC_N"/>
</dbReference>
<dbReference type="InterPro" id="IPR052159">
    <property type="entry name" value="Competence_DNA_uptake"/>
</dbReference>
<dbReference type="Pfam" id="PF03772">
    <property type="entry name" value="Competence"/>
    <property type="match status" value="1"/>
</dbReference>
<evidence type="ECO:0000256" key="2">
    <source>
        <dbReference type="ARBA" id="ARBA00022475"/>
    </source>
</evidence>
<evidence type="ECO:0000256" key="1">
    <source>
        <dbReference type="ARBA" id="ARBA00004651"/>
    </source>
</evidence>
<gene>
    <name evidence="8" type="ORF">SAMN05660349_00081</name>
</gene>
<dbReference type="EMBL" id="FUYQ01000001">
    <property type="protein sequence ID" value="SKB25810.1"/>
    <property type="molecule type" value="Genomic_DNA"/>
</dbReference>
<keyword evidence="5 6" id="KW-0472">Membrane</keyword>
<sequence length="530" mass="60454">MINEIRKRPFTRPLFLLLTGILLQIYLPFSICTWTLLIVGVGGLLVAMHPQIKPLYKYKWVWGAAFSSLLLFLAMQNMKFHEDRLRWNFPEEKRMQVWAQLEDSPVEKNKSILCEMKLLSTPSAQKRILDRRVQVYFPKDSLIFSLLPGEKLLLNMRFTPVGQRNEPQGYLHYLRSNRIVATGYCAEYTIIDDPEESSLSLKHKALRFRQRLADQINQLSLPQTAKSTLAALTFGHRVTLDKEILKDFSTTGVMHIISVSGFHVAIFCTFISFMLSAFPNTVGFRLIRFLFTITFLWGFVYVSGLSAPAVRAGLMLTFFLVGRLISRRADSYNILAASAFLMLVYNPWFLFDAGFQLSYIAVFFILYLQPRLNSLLTIRNPLLATPRDWTSVTLAAQAGTTPLCLYVFGKFSLVFLFTNLPLAALSTLLIPLTVAWSLVSVGLGYPVWGQEIIELLCRWMLWIVKSFGRIPGASVSFSIGFWEMLVSYGSIGFFLYYLKRRTPYALLVALGCLLIVFVLMLKARFVYAGP</sequence>
<keyword evidence="9" id="KW-1185">Reference proteome</keyword>
<keyword evidence="4 6" id="KW-1133">Transmembrane helix</keyword>
<evidence type="ECO:0000313" key="8">
    <source>
        <dbReference type="EMBL" id="SKB25810.1"/>
    </source>
</evidence>
<proteinExistence type="predicted"/>
<dbReference type="PANTHER" id="PTHR30619:SF1">
    <property type="entry name" value="RECOMBINATION PROTEIN 2"/>
    <property type="match status" value="1"/>
</dbReference>
<feature type="transmembrane region" description="Helical" evidence="6">
    <location>
        <begin position="470"/>
        <end position="498"/>
    </location>
</feature>
<feature type="transmembrane region" description="Helical" evidence="6">
    <location>
        <begin position="252"/>
        <end position="275"/>
    </location>
</feature>
<dbReference type="AlphaFoldDB" id="A0A1T4ZSU9"/>
<evidence type="ECO:0000256" key="4">
    <source>
        <dbReference type="ARBA" id="ARBA00022989"/>
    </source>
</evidence>
<feature type="transmembrane region" description="Helical" evidence="6">
    <location>
        <begin position="332"/>
        <end position="351"/>
    </location>
</feature>
<dbReference type="NCBIfam" id="TIGR00360">
    <property type="entry name" value="ComEC_N-term"/>
    <property type="match status" value="1"/>
</dbReference>
<feature type="transmembrane region" description="Helical" evidence="6">
    <location>
        <begin position="60"/>
        <end position="78"/>
    </location>
</feature>
<evidence type="ECO:0000256" key="3">
    <source>
        <dbReference type="ARBA" id="ARBA00022692"/>
    </source>
</evidence>
<dbReference type="RefSeq" id="WP_079681862.1">
    <property type="nucleotide sequence ID" value="NZ_FUYQ01000001.1"/>
</dbReference>
<protein>
    <submittedName>
        <fullName evidence="8">Competence protein ComEC</fullName>
    </submittedName>
</protein>
<name>A0A1T4ZSU9_9BACT</name>
<keyword evidence="2" id="KW-1003">Cell membrane</keyword>
<reference evidence="9" key="1">
    <citation type="submission" date="2017-02" db="EMBL/GenBank/DDBJ databases">
        <authorList>
            <person name="Varghese N."/>
            <person name="Submissions S."/>
        </authorList>
    </citation>
    <scope>NUCLEOTIDE SEQUENCE [LARGE SCALE GENOMIC DNA]</scope>
    <source>
        <strain evidence="9">DSM 24967</strain>
    </source>
</reference>
<dbReference type="GO" id="GO:0005886">
    <property type="term" value="C:plasma membrane"/>
    <property type="evidence" value="ECO:0007669"/>
    <property type="project" value="UniProtKB-SubCell"/>
</dbReference>
<keyword evidence="3 6" id="KW-0812">Transmembrane</keyword>
<evidence type="ECO:0000259" key="7">
    <source>
        <dbReference type="Pfam" id="PF03772"/>
    </source>
</evidence>